<evidence type="ECO:0000259" key="1">
    <source>
        <dbReference type="PROSITE" id="PS50994"/>
    </source>
</evidence>
<feature type="non-terminal residue" evidence="2">
    <location>
        <position position="1"/>
    </location>
</feature>
<dbReference type="InterPro" id="IPR036397">
    <property type="entry name" value="RNaseH_sf"/>
</dbReference>
<dbReference type="Pfam" id="PF13683">
    <property type="entry name" value="rve_3"/>
    <property type="match status" value="1"/>
</dbReference>
<dbReference type="InterPro" id="IPR001584">
    <property type="entry name" value="Integrase_cat-core"/>
</dbReference>
<dbReference type="EMBL" id="VTPS01000002">
    <property type="protein sequence ID" value="TZE83224.1"/>
    <property type="molecule type" value="Genomic_DNA"/>
</dbReference>
<proteinExistence type="predicted"/>
<dbReference type="PROSITE" id="PS50994">
    <property type="entry name" value="INTEGRASE"/>
    <property type="match status" value="1"/>
</dbReference>
<dbReference type="PANTHER" id="PTHR46889">
    <property type="entry name" value="TRANSPOSASE INSF FOR INSERTION SEQUENCE IS3B-RELATED"/>
    <property type="match status" value="1"/>
</dbReference>
<protein>
    <submittedName>
        <fullName evidence="2">Transposase</fullName>
    </submittedName>
</protein>
<evidence type="ECO:0000313" key="3">
    <source>
        <dbReference type="Proteomes" id="UP000322976"/>
    </source>
</evidence>
<feature type="domain" description="Integrase catalytic" evidence="1">
    <location>
        <begin position="1"/>
        <end position="77"/>
    </location>
</feature>
<gene>
    <name evidence="2" type="ORF">FWJ32_02610</name>
</gene>
<dbReference type="GO" id="GO:0015074">
    <property type="term" value="P:DNA integration"/>
    <property type="evidence" value="ECO:0007669"/>
    <property type="project" value="InterPro"/>
</dbReference>
<dbReference type="InterPro" id="IPR012337">
    <property type="entry name" value="RNaseH-like_sf"/>
</dbReference>
<dbReference type="PANTHER" id="PTHR46889:SF4">
    <property type="entry name" value="TRANSPOSASE INSO FOR INSERTION SEQUENCE ELEMENT IS911B-RELATED"/>
    <property type="match status" value="1"/>
</dbReference>
<accession>A0A5D8QGD8</accession>
<organism evidence="2 3">
    <name type="scientific">Calorimonas adulescens</name>
    <dbReference type="NCBI Taxonomy" id="2606906"/>
    <lineage>
        <taxon>Bacteria</taxon>
        <taxon>Bacillati</taxon>
        <taxon>Bacillota</taxon>
        <taxon>Clostridia</taxon>
        <taxon>Thermoanaerobacterales</taxon>
        <taxon>Thermoanaerobacteraceae</taxon>
        <taxon>Calorimonas</taxon>
    </lineage>
</organism>
<reference evidence="2 3" key="1">
    <citation type="submission" date="2019-08" db="EMBL/GenBank/DDBJ databases">
        <title>Calorimonas adulescens gen. nov., sp. nov., an anaerobic thermophilic bacterium from Sakhalin hot spring.</title>
        <authorList>
            <person name="Khomyakova M.A."/>
            <person name="Merkel A.Y."/>
            <person name="Novikov A."/>
            <person name="Bonch-Osmolovskaya E.A."/>
            <person name="Slobodkin A.I."/>
        </authorList>
    </citation>
    <scope>NUCLEOTIDE SEQUENCE [LARGE SCALE GENOMIC DNA]</scope>
    <source>
        <strain evidence="2 3">A05MB</strain>
    </source>
</reference>
<dbReference type="SUPFAM" id="SSF53098">
    <property type="entry name" value="Ribonuclease H-like"/>
    <property type="match status" value="1"/>
</dbReference>
<name>A0A5D8QGD8_9THEO</name>
<keyword evidence="3" id="KW-1185">Reference proteome</keyword>
<dbReference type="RefSeq" id="WP_149544415.1">
    <property type="nucleotide sequence ID" value="NZ_VTPS01000002.1"/>
</dbReference>
<dbReference type="Proteomes" id="UP000322976">
    <property type="component" value="Unassembled WGS sequence"/>
</dbReference>
<dbReference type="Gene3D" id="3.30.420.10">
    <property type="entry name" value="Ribonuclease H-like superfamily/Ribonuclease H"/>
    <property type="match status" value="1"/>
</dbReference>
<dbReference type="AlphaFoldDB" id="A0A5D8QGD8"/>
<dbReference type="GO" id="GO:0003676">
    <property type="term" value="F:nucleic acid binding"/>
    <property type="evidence" value="ECO:0007669"/>
    <property type="project" value="InterPro"/>
</dbReference>
<comment type="caution">
    <text evidence="2">The sequence shown here is derived from an EMBL/GenBank/DDBJ whole genome shotgun (WGS) entry which is preliminary data.</text>
</comment>
<sequence length="88" mass="10480">KRQGILHERIPVRSPERNPNIERFFRTLKEEYIMLNEFAGYGSFIKGLDKFIMEYNTIRPHQSLGYMTPSKFYEEILRNNVSRGVLVV</sequence>
<evidence type="ECO:0000313" key="2">
    <source>
        <dbReference type="EMBL" id="TZE83224.1"/>
    </source>
</evidence>
<dbReference type="InterPro" id="IPR050900">
    <property type="entry name" value="Transposase_IS3/IS150/IS904"/>
</dbReference>